<dbReference type="InterPro" id="IPR025698">
    <property type="entry name" value="2TM_dom"/>
</dbReference>
<keyword evidence="1" id="KW-0472">Membrane</keyword>
<accession>A0AA94F1E1</accession>
<evidence type="ECO:0000259" key="2">
    <source>
        <dbReference type="Pfam" id="PF13239"/>
    </source>
</evidence>
<organism evidence="3">
    <name type="scientific">Flavobacterium columnare</name>
    <dbReference type="NCBI Taxonomy" id="996"/>
    <lineage>
        <taxon>Bacteria</taxon>
        <taxon>Pseudomonadati</taxon>
        <taxon>Bacteroidota</taxon>
        <taxon>Flavobacteriia</taxon>
        <taxon>Flavobacteriales</taxon>
        <taxon>Flavobacteriaceae</taxon>
        <taxon>Flavobacterium</taxon>
    </lineage>
</organism>
<comment type="caution">
    <text evidence="3">The sequence shown here is derived from an EMBL/GenBank/DDBJ whole genome shotgun (WGS) entry which is preliminary data.</text>
</comment>
<evidence type="ECO:0000256" key="1">
    <source>
        <dbReference type="SAM" id="Phobius"/>
    </source>
</evidence>
<name>A0AA94F1E1_9FLAO</name>
<keyword evidence="3" id="KW-0418">Kinase</keyword>
<reference evidence="3" key="1">
    <citation type="submission" date="2018-12" db="EMBL/GenBank/DDBJ databases">
        <title>Draft genome sequence of Flaovobacterium columnare BGFS27 isolated from channel catfish in Alabama.</title>
        <authorList>
            <person name="Cai W."/>
            <person name="Arias C."/>
        </authorList>
    </citation>
    <scope>NUCLEOTIDE SEQUENCE [LARGE SCALE GENOMIC DNA]</scope>
    <source>
        <strain evidence="3">BGFS27</strain>
    </source>
</reference>
<protein>
    <submittedName>
        <fullName evidence="3">Histidine kinase</fullName>
    </submittedName>
</protein>
<dbReference type="Pfam" id="PF13239">
    <property type="entry name" value="2TM"/>
    <property type="match status" value="1"/>
</dbReference>
<feature type="transmembrane region" description="Helical" evidence="1">
    <location>
        <begin position="49"/>
        <end position="68"/>
    </location>
</feature>
<feature type="transmembrane region" description="Helical" evidence="1">
    <location>
        <begin position="24"/>
        <end position="43"/>
    </location>
</feature>
<evidence type="ECO:0000313" key="3">
    <source>
        <dbReference type="EMBL" id="RVU87783.1"/>
    </source>
</evidence>
<dbReference type="AlphaFoldDB" id="A0AA94F1E1"/>
<proteinExistence type="predicted"/>
<keyword evidence="1" id="KW-0812">Transmembrane</keyword>
<feature type="domain" description="2TM" evidence="2">
    <location>
        <begin position="12"/>
        <end position="90"/>
    </location>
</feature>
<dbReference type="EMBL" id="RWGX01000004">
    <property type="protein sequence ID" value="RVU87783.1"/>
    <property type="molecule type" value="Genomic_DNA"/>
</dbReference>
<dbReference type="GO" id="GO:0016301">
    <property type="term" value="F:kinase activity"/>
    <property type="evidence" value="ECO:0007669"/>
    <property type="project" value="UniProtKB-KW"/>
</dbReference>
<gene>
    <name evidence="3" type="ORF">EJB19_06035</name>
</gene>
<sequence>MENFNDDFQRYEKARKKVKEIKDFYSHLISYLCINTFFIFINLKYSSNHIWFFYPMLGWGIGLFFHGLKVYDFSFISKNWEERKIQELIEEEKKEIIINKQKEWKIEKNIKK</sequence>
<keyword evidence="3" id="KW-0808">Transferase</keyword>
<keyword evidence="1" id="KW-1133">Transmembrane helix</keyword>